<evidence type="ECO:0000313" key="3">
    <source>
        <dbReference type="Proteomes" id="UP000578252"/>
    </source>
</evidence>
<dbReference type="AlphaFoldDB" id="A0A7Y0U054"/>
<sequence length="259" mass="28276">MERKELLKLLDFAVSTVKKVGVIALNPREQLDIQTKSNRNDLVTNVDKEIEQFIADEMLAKTGYPVLGEEGHRVDSFDGRVWLLDPIDGTMNYVETHRDYAISLALCEDGIPVLGVVQDVTGDKTYTAVLGGGAFCNGQPLGIVNPDVDYTQVLLLTDLKEILALPRLARVLEESRGHRRYGSAALEMSTVAAGRAGGFVHLWVSPWDIAAATLICSESGCVVTRLDGTTVDVRQKGSVLAAWPTVHSSLLYRLVQSPN</sequence>
<comment type="cofactor">
    <cofactor evidence="1">
        <name>Mg(2+)</name>
        <dbReference type="ChEBI" id="CHEBI:18420"/>
    </cofactor>
</comment>
<feature type="binding site" evidence="1">
    <location>
        <position position="69"/>
    </location>
    <ligand>
        <name>Mg(2+)</name>
        <dbReference type="ChEBI" id="CHEBI:18420"/>
        <label>1</label>
        <note>catalytic</note>
    </ligand>
</feature>
<keyword evidence="1" id="KW-0479">Metal-binding</keyword>
<dbReference type="InterPro" id="IPR000760">
    <property type="entry name" value="Inositol_monophosphatase-like"/>
</dbReference>
<dbReference type="GO" id="GO:0006020">
    <property type="term" value="P:inositol metabolic process"/>
    <property type="evidence" value="ECO:0007669"/>
    <property type="project" value="TreeGrafter"/>
</dbReference>
<dbReference type="PANTHER" id="PTHR20854">
    <property type="entry name" value="INOSITOL MONOPHOSPHATASE"/>
    <property type="match status" value="1"/>
</dbReference>
<feature type="binding site" evidence="1">
    <location>
        <position position="87"/>
    </location>
    <ligand>
        <name>Mg(2+)</name>
        <dbReference type="ChEBI" id="CHEBI:18420"/>
        <label>1</label>
        <note>catalytic</note>
    </ligand>
</feature>
<feature type="binding site" evidence="1">
    <location>
        <position position="88"/>
    </location>
    <ligand>
        <name>Mg(2+)</name>
        <dbReference type="ChEBI" id="CHEBI:18420"/>
        <label>1</label>
        <note>catalytic</note>
    </ligand>
</feature>
<protein>
    <submittedName>
        <fullName evidence="2">Inositol monophosphatase family protein</fullName>
    </submittedName>
</protein>
<dbReference type="CDD" id="cd01637">
    <property type="entry name" value="IMPase_like"/>
    <property type="match status" value="1"/>
</dbReference>
<dbReference type="PRINTS" id="PR00377">
    <property type="entry name" value="IMPHPHTASES"/>
</dbReference>
<dbReference type="PANTHER" id="PTHR20854:SF4">
    <property type="entry name" value="INOSITOL-1-MONOPHOSPHATASE-RELATED"/>
    <property type="match status" value="1"/>
</dbReference>
<dbReference type="Gene3D" id="3.40.190.80">
    <property type="match status" value="1"/>
</dbReference>
<dbReference type="Proteomes" id="UP000578252">
    <property type="component" value="Unassembled WGS sequence"/>
</dbReference>
<evidence type="ECO:0000256" key="1">
    <source>
        <dbReference type="PIRSR" id="PIRSR600760-2"/>
    </source>
</evidence>
<reference evidence="2 3" key="1">
    <citation type="submission" date="2020-04" db="EMBL/GenBank/DDBJ databases">
        <title>Antimicrobial susceptibility and clonality of vaginal-derived multi-drug resistant Mobiluncus isolates in China.</title>
        <authorList>
            <person name="Zhang X."/>
        </authorList>
    </citation>
    <scope>NUCLEOTIDE SEQUENCE [LARGE SCALE GENOMIC DNA]</scope>
    <source>
        <strain evidence="2 3">13</strain>
    </source>
</reference>
<keyword evidence="1" id="KW-0460">Magnesium</keyword>
<organism evidence="2 3">
    <name type="scientific">Mobiluncus mulieris</name>
    <dbReference type="NCBI Taxonomy" id="2052"/>
    <lineage>
        <taxon>Bacteria</taxon>
        <taxon>Bacillati</taxon>
        <taxon>Actinomycetota</taxon>
        <taxon>Actinomycetes</taxon>
        <taxon>Actinomycetales</taxon>
        <taxon>Actinomycetaceae</taxon>
        <taxon>Mobiluncus</taxon>
    </lineage>
</organism>
<evidence type="ECO:0000313" key="2">
    <source>
        <dbReference type="EMBL" id="NMW64048.1"/>
    </source>
</evidence>
<dbReference type="GO" id="GO:0046872">
    <property type="term" value="F:metal ion binding"/>
    <property type="evidence" value="ECO:0007669"/>
    <property type="project" value="UniProtKB-KW"/>
</dbReference>
<dbReference type="RefSeq" id="WP_169771338.1">
    <property type="nucleotide sequence ID" value="NZ_JABCUR010000001.1"/>
</dbReference>
<dbReference type="Gene3D" id="3.30.540.10">
    <property type="entry name" value="Fructose-1,6-Bisphosphatase, subunit A, domain 1"/>
    <property type="match status" value="1"/>
</dbReference>
<dbReference type="GO" id="GO:0008934">
    <property type="term" value="F:inositol monophosphate 1-phosphatase activity"/>
    <property type="evidence" value="ECO:0007669"/>
    <property type="project" value="TreeGrafter"/>
</dbReference>
<dbReference type="GO" id="GO:0007165">
    <property type="term" value="P:signal transduction"/>
    <property type="evidence" value="ECO:0007669"/>
    <property type="project" value="TreeGrafter"/>
</dbReference>
<gene>
    <name evidence="2" type="ORF">HHJ78_00460</name>
</gene>
<feature type="binding site" evidence="1">
    <location>
        <position position="208"/>
    </location>
    <ligand>
        <name>Mg(2+)</name>
        <dbReference type="ChEBI" id="CHEBI:18420"/>
        <label>1</label>
        <note>catalytic</note>
    </ligand>
</feature>
<name>A0A7Y0U054_9ACTO</name>
<dbReference type="EMBL" id="JABCUR010000001">
    <property type="protein sequence ID" value="NMW64048.1"/>
    <property type="molecule type" value="Genomic_DNA"/>
</dbReference>
<dbReference type="Pfam" id="PF00459">
    <property type="entry name" value="Inositol_P"/>
    <property type="match status" value="1"/>
</dbReference>
<feature type="binding site" evidence="1">
    <location>
        <position position="85"/>
    </location>
    <ligand>
        <name>Mg(2+)</name>
        <dbReference type="ChEBI" id="CHEBI:18420"/>
        <label>1</label>
        <note>catalytic</note>
    </ligand>
</feature>
<dbReference type="SUPFAM" id="SSF56655">
    <property type="entry name" value="Carbohydrate phosphatase"/>
    <property type="match status" value="1"/>
</dbReference>
<accession>A0A7Y0U054</accession>
<proteinExistence type="predicted"/>
<comment type="caution">
    <text evidence="2">The sequence shown here is derived from an EMBL/GenBank/DDBJ whole genome shotgun (WGS) entry which is preliminary data.</text>
</comment>